<accession>A0ABD0RUL3</accession>
<dbReference type="AlphaFoldDB" id="A0ABD0RUL3"/>
<protein>
    <submittedName>
        <fullName evidence="1">Uncharacterized protein</fullName>
    </submittedName>
</protein>
<reference evidence="1 2" key="1">
    <citation type="submission" date="2024-05" db="EMBL/GenBank/DDBJ databases">
        <title>Genome sequencing and assembly of Indian major carp, Cirrhinus mrigala (Hamilton, 1822).</title>
        <authorList>
            <person name="Mohindra V."/>
            <person name="Chowdhury L.M."/>
            <person name="Lal K."/>
            <person name="Jena J.K."/>
        </authorList>
    </citation>
    <scope>NUCLEOTIDE SEQUENCE [LARGE SCALE GENOMIC DNA]</scope>
    <source>
        <strain evidence="1">CM1030</strain>
        <tissue evidence="1">Blood</tissue>
    </source>
</reference>
<evidence type="ECO:0000313" key="2">
    <source>
        <dbReference type="Proteomes" id="UP001529510"/>
    </source>
</evidence>
<organism evidence="1 2">
    <name type="scientific">Cirrhinus mrigala</name>
    <name type="common">Mrigala</name>
    <dbReference type="NCBI Taxonomy" id="683832"/>
    <lineage>
        <taxon>Eukaryota</taxon>
        <taxon>Metazoa</taxon>
        <taxon>Chordata</taxon>
        <taxon>Craniata</taxon>
        <taxon>Vertebrata</taxon>
        <taxon>Euteleostomi</taxon>
        <taxon>Actinopterygii</taxon>
        <taxon>Neopterygii</taxon>
        <taxon>Teleostei</taxon>
        <taxon>Ostariophysi</taxon>
        <taxon>Cypriniformes</taxon>
        <taxon>Cyprinidae</taxon>
        <taxon>Labeoninae</taxon>
        <taxon>Labeonini</taxon>
        <taxon>Cirrhinus</taxon>
    </lineage>
</organism>
<dbReference type="Proteomes" id="UP001529510">
    <property type="component" value="Unassembled WGS sequence"/>
</dbReference>
<sequence>MPLISQWIQTQHTLVSLSLKGTKKQHVLKSISHILIIQRDSFTMSRFCVERFSLDAVTGRLK</sequence>
<proteinExistence type="predicted"/>
<name>A0ABD0RUL3_CIRMR</name>
<feature type="non-terminal residue" evidence="1">
    <location>
        <position position="62"/>
    </location>
</feature>
<dbReference type="EMBL" id="JAMKFB020000001">
    <property type="protein sequence ID" value="KAL0202244.1"/>
    <property type="molecule type" value="Genomic_DNA"/>
</dbReference>
<gene>
    <name evidence="1" type="ORF">M9458_000262</name>
</gene>
<keyword evidence="2" id="KW-1185">Reference proteome</keyword>
<comment type="caution">
    <text evidence="1">The sequence shown here is derived from an EMBL/GenBank/DDBJ whole genome shotgun (WGS) entry which is preliminary data.</text>
</comment>
<evidence type="ECO:0000313" key="1">
    <source>
        <dbReference type="EMBL" id="KAL0202244.1"/>
    </source>
</evidence>